<dbReference type="GO" id="GO:0004038">
    <property type="term" value="F:allantoinase activity"/>
    <property type="evidence" value="ECO:0007669"/>
    <property type="project" value="TreeGrafter"/>
</dbReference>
<dbReference type="GO" id="GO:0004151">
    <property type="term" value="F:dihydroorotase activity"/>
    <property type="evidence" value="ECO:0007669"/>
    <property type="project" value="InterPro"/>
</dbReference>
<dbReference type="SUPFAM" id="SSF51338">
    <property type="entry name" value="Composite domain of metallo-dependent hydrolases"/>
    <property type="match status" value="1"/>
</dbReference>
<dbReference type="AlphaFoldDB" id="A0A2R4XN03"/>
<dbReference type="GO" id="GO:0046872">
    <property type="term" value="F:metal ion binding"/>
    <property type="evidence" value="ECO:0007669"/>
    <property type="project" value="InterPro"/>
</dbReference>
<organism evidence="4 5">
    <name type="scientific">Orrella marina</name>
    <dbReference type="NCBI Taxonomy" id="2163011"/>
    <lineage>
        <taxon>Bacteria</taxon>
        <taxon>Pseudomonadati</taxon>
        <taxon>Pseudomonadota</taxon>
        <taxon>Betaproteobacteria</taxon>
        <taxon>Burkholderiales</taxon>
        <taxon>Alcaligenaceae</taxon>
        <taxon>Orrella</taxon>
    </lineage>
</organism>
<dbReference type="InterPro" id="IPR004722">
    <property type="entry name" value="DHOase"/>
</dbReference>
<dbReference type="Pfam" id="PF01979">
    <property type="entry name" value="Amidohydro_1"/>
    <property type="match status" value="1"/>
</dbReference>
<evidence type="ECO:0000256" key="1">
    <source>
        <dbReference type="ARBA" id="ARBA00022975"/>
    </source>
</evidence>
<dbReference type="Gene3D" id="3.20.20.140">
    <property type="entry name" value="Metal-dependent hydrolases"/>
    <property type="match status" value="1"/>
</dbReference>
<proteinExistence type="predicted"/>
<reference evidence="4 5" key="1">
    <citation type="submission" date="2018-04" db="EMBL/GenBank/DDBJ databases">
        <title>Bordetella sp. HZ20 isolated from seawater.</title>
        <authorList>
            <person name="Sun C."/>
        </authorList>
    </citation>
    <scope>NUCLEOTIDE SEQUENCE [LARGE SCALE GENOMIC DNA]</scope>
    <source>
        <strain evidence="4 5">HZ20</strain>
    </source>
</reference>
<dbReference type="SUPFAM" id="SSF51556">
    <property type="entry name" value="Metallo-dependent hydrolases"/>
    <property type="match status" value="1"/>
</dbReference>
<evidence type="ECO:0000313" key="4">
    <source>
        <dbReference type="EMBL" id="AWB35151.1"/>
    </source>
</evidence>
<dbReference type="InterPro" id="IPR032466">
    <property type="entry name" value="Metal_Hydrolase"/>
</dbReference>
<sequence length="432" mass="46182">MSLLLKNARVIDPANRMDQVADVFVRDGKVATIGALQGRVNAALEVDLAGKAVLPGLTDLAARLREPGFEYRATLESELEAAMAGGITNLVLPPDTDPPLDEPGLVEMLKHRARQFDHVNLFPLGAMTVGLQGEVITEMAELTEAGCIGFSQADRPVVDSNVLLRAMQYAHSFGYSLWLRAQDPWLSGTGVAASGPYAARLGLSGVPEQAETVALHTLFELQRAVGGHLHICRLSSAAGVELVRAAKARGLPVTCDVSINSLHLIDLDIGFFDTSYRLDPPLRGQRDRHALRQGLADGTIDAICSDHTPVDDDGKQLPFADAEAGATGLELLLSMTLKWAQQDNLDLLTALARVTANPAGVLQQSGLQADGQGTLGIGAPADMVIVDLEDHWVVSRETLISQSCHTPFLGLEVPGRVLATIARGRVVWERKA</sequence>
<keyword evidence="1" id="KW-0665">Pyrimidine biosynthesis</keyword>
<dbReference type="RefSeq" id="WP_108622561.1">
    <property type="nucleotide sequence ID" value="NZ_CP028901.1"/>
</dbReference>
<gene>
    <name evidence="4" type="ORF">DBV39_17020</name>
</gene>
<dbReference type="EMBL" id="CP028901">
    <property type="protein sequence ID" value="AWB35151.1"/>
    <property type="molecule type" value="Genomic_DNA"/>
</dbReference>
<dbReference type="Proteomes" id="UP000244571">
    <property type="component" value="Chromosome"/>
</dbReference>
<dbReference type="Gene3D" id="2.30.40.10">
    <property type="entry name" value="Urease, subunit C, domain 1"/>
    <property type="match status" value="1"/>
</dbReference>
<dbReference type="PANTHER" id="PTHR43668">
    <property type="entry name" value="ALLANTOINASE"/>
    <property type="match status" value="1"/>
</dbReference>
<evidence type="ECO:0000259" key="3">
    <source>
        <dbReference type="Pfam" id="PF12890"/>
    </source>
</evidence>
<accession>A0A2R4XN03</accession>
<dbReference type="InterPro" id="IPR050138">
    <property type="entry name" value="DHOase/Allantoinase_Hydrolase"/>
</dbReference>
<name>A0A2R4XN03_9BURK</name>
<dbReference type="InterPro" id="IPR024403">
    <property type="entry name" value="DHOase_cat"/>
</dbReference>
<dbReference type="NCBIfam" id="TIGR00857">
    <property type="entry name" value="pyrC_multi"/>
    <property type="match status" value="1"/>
</dbReference>
<dbReference type="GO" id="GO:0006221">
    <property type="term" value="P:pyrimidine nucleotide biosynthetic process"/>
    <property type="evidence" value="ECO:0007669"/>
    <property type="project" value="UniProtKB-KW"/>
</dbReference>
<dbReference type="OrthoDB" id="9803027at2"/>
<evidence type="ECO:0000259" key="2">
    <source>
        <dbReference type="Pfam" id="PF01979"/>
    </source>
</evidence>
<protein>
    <submittedName>
        <fullName evidence="4">Dihydroorotase</fullName>
    </submittedName>
</protein>
<dbReference type="InterPro" id="IPR006680">
    <property type="entry name" value="Amidohydro-rel"/>
</dbReference>
<evidence type="ECO:0000313" key="5">
    <source>
        <dbReference type="Proteomes" id="UP000244571"/>
    </source>
</evidence>
<dbReference type="InterPro" id="IPR011059">
    <property type="entry name" value="Metal-dep_hydrolase_composite"/>
</dbReference>
<dbReference type="PANTHER" id="PTHR43668:SF2">
    <property type="entry name" value="ALLANTOINASE"/>
    <property type="match status" value="1"/>
</dbReference>
<dbReference type="CDD" id="cd01317">
    <property type="entry name" value="DHOase_IIa"/>
    <property type="match status" value="1"/>
</dbReference>
<dbReference type="GO" id="GO:0005737">
    <property type="term" value="C:cytoplasm"/>
    <property type="evidence" value="ECO:0007669"/>
    <property type="project" value="TreeGrafter"/>
</dbReference>
<dbReference type="NCBIfam" id="NF005791">
    <property type="entry name" value="PRK07627.1"/>
    <property type="match status" value="1"/>
</dbReference>
<feature type="domain" description="Dihydroorotase catalytic" evidence="3">
    <location>
        <begin position="50"/>
        <end position="236"/>
    </location>
</feature>
<dbReference type="KEGG" id="boz:DBV39_17020"/>
<dbReference type="Pfam" id="PF12890">
    <property type="entry name" value="DHOase"/>
    <property type="match status" value="1"/>
</dbReference>
<dbReference type="GO" id="GO:0006145">
    <property type="term" value="P:purine nucleobase catabolic process"/>
    <property type="evidence" value="ECO:0007669"/>
    <property type="project" value="TreeGrafter"/>
</dbReference>
<keyword evidence="5" id="KW-1185">Reference proteome</keyword>
<feature type="domain" description="Amidohydrolase-related" evidence="2">
    <location>
        <begin position="263"/>
        <end position="427"/>
    </location>
</feature>